<evidence type="ECO:0000313" key="9">
    <source>
        <dbReference type="EMBL" id="QMU97058.1"/>
    </source>
</evidence>
<feature type="transmembrane region" description="Helical" evidence="7">
    <location>
        <begin position="24"/>
        <end position="46"/>
    </location>
</feature>
<feature type="transmembrane region" description="Helical" evidence="7">
    <location>
        <begin position="58"/>
        <end position="82"/>
    </location>
</feature>
<keyword evidence="4 7" id="KW-0812">Transmembrane</keyword>
<dbReference type="GO" id="GO:0048473">
    <property type="term" value="P:D-methionine transmembrane transport"/>
    <property type="evidence" value="ECO:0007669"/>
    <property type="project" value="TreeGrafter"/>
</dbReference>
<dbReference type="RefSeq" id="WP_182256155.1">
    <property type="nucleotide sequence ID" value="NZ_CP043732.1"/>
</dbReference>
<keyword evidence="5 7" id="KW-1133">Transmembrane helix</keyword>
<dbReference type="PROSITE" id="PS50928">
    <property type="entry name" value="ABC_TM1"/>
    <property type="match status" value="1"/>
</dbReference>
<evidence type="ECO:0000313" key="10">
    <source>
        <dbReference type="Proteomes" id="UP000515708"/>
    </source>
</evidence>
<evidence type="ECO:0000256" key="6">
    <source>
        <dbReference type="ARBA" id="ARBA00023136"/>
    </source>
</evidence>
<dbReference type="InterPro" id="IPR000515">
    <property type="entry name" value="MetI-like"/>
</dbReference>
<feature type="transmembrane region" description="Helical" evidence="7">
    <location>
        <begin position="88"/>
        <end position="111"/>
    </location>
</feature>
<accession>A0A7D7W9M5</accession>
<dbReference type="EMBL" id="CP043732">
    <property type="protein sequence ID" value="QMU97058.1"/>
    <property type="molecule type" value="Genomic_DNA"/>
</dbReference>
<dbReference type="PANTHER" id="PTHR30450">
    <property type="entry name" value="ABC TRANSPORTER PERMEASE"/>
    <property type="match status" value="1"/>
</dbReference>
<dbReference type="InterPro" id="IPR035906">
    <property type="entry name" value="MetI-like_sf"/>
</dbReference>
<sequence length="223" mass="23939">MSWLTDLLAEYGEDIAQSMAETGYMMLVSVLAAVLIGLPLGTVVYLTERGGIAENRVINTIANLYINVVRSFPFLLLVVFLIPFTRAVVGTSFGTQAATLPLCFVAVAIYARLTEQILREIPAGISKVAVASGATVPQAVFRMLLPEARSGLVYALTSAAISLLSYSTVLGVVGGGGIGDFAMRYGYQVYNDNLMYLTIVLIIVCVLAIQALGHRTSTRLDHR</sequence>
<dbReference type="Pfam" id="PF00528">
    <property type="entry name" value="BPD_transp_1"/>
    <property type="match status" value="1"/>
</dbReference>
<keyword evidence="2 7" id="KW-0813">Transport</keyword>
<dbReference type="PANTHER" id="PTHR30450:SF1">
    <property type="entry name" value="D-METHIONINE TRANSPORT SYSTEM PERMEASE PROTEIN METI-RELATED"/>
    <property type="match status" value="1"/>
</dbReference>
<evidence type="ECO:0000256" key="7">
    <source>
        <dbReference type="RuleBase" id="RU363032"/>
    </source>
</evidence>
<keyword evidence="3" id="KW-1003">Cell membrane</keyword>
<dbReference type="InterPro" id="IPR051322">
    <property type="entry name" value="AA_ABC_Transporter_Permease"/>
</dbReference>
<protein>
    <submittedName>
        <fullName evidence="9">ABC transporter permease</fullName>
    </submittedName>
</protein>
<evidence type="ECO:0000256" key="1">
    <source>
        <dbReference type="ARBA" id="ARBA00004651"/>
    </source>
</evidence>
<proteinExistence type="inferred from homology"/>
<dbReference type="Proteomes" id="UP000515708">
    <property type="component" value="Chromosome"/>
</dbReference>
<feature type="transmembrane region" description="Helical" evidence="7">
    <location>
        <begin position="152"/>
        <end position="174"/>
    </location>
</feature>
<dbReference type="CDD" id="cd06261">
    <property type="entry name" value="TM_PBP2"/>
    <property type="match status" value="1"/>
</dbReference>
<feature type="domain" description="ABC transmembrane type-1" evidence="8">
    <location>
        <begin position="19"/>
        <end position="213"/>
    </location>
</feature>
<name>A0A7D7W9M5_9MICO</name>
<evidence type="ECO:0000256" key="4">
    <source>
        <dbReference type="ARBA" id="ARBA00022692"/>
    </source>
</evidence>
<keyword evidence="6 7" id="KW-0472">Membrane</keyword>
<comment type="subcellular location">
    <subcellularLocation>
        <location evidence="1 7">Cell membrane</location>
        <topology evidence="1 7">Multi-pass membrane protein</topology>
    </subcellularLocation>
</comment>
<dbReference type="GO" id="GO:0005886">
    <property type="term" value="C:plasma membrane"/>
    <property type="evidence" value="ECO:0007669"/>
    <property type="project" value="UniProtKB-SubCell"/>
</dbReference>
<dbReference type="AlphaFoldDB" id="A0A7D7W9M5"/>
<evidence type="ECO:0000259" key="8">
    <source>
        <dbReference type="PROSITE" id="PS50928"/>
    </source>
</evidence>
<evidence type="ECO:0000256" key="5">
    <source>
        <dbReference type="ARBA" id="ARBA00022989"/>
    </source>
</evidence>
<dbReference type="Gene3D" id="1.10.3720.10">
    <property type="entry name" value="MetI-like"/>
    <property type="match status" value="1"/>
</dbReference>
<evidence type="ECO:0000256" key="2">
    <source>
        <dbReference type="ARBA" id="ARBA00022448"/>
    </source>
</evidence>
<evidence type="ECO:0000256" key="3">
    <source>
        <dbReference type="ARBA" id="ARBA00022475"/>
    </source>
</evidence>
<reference evidence="9 10" key="1">
    <citation type="journal article" date="2020" name="Front. Microbiol.">
        <title>Design of Bacterial Strain-Specific qPCR Assays Using NGS Data and Publicly Available Resources and Its Application to Track Biocontrol Strains.</title>
        <authorList>
            <person name="Hernandez I."/>
            <person name="Sant C."/>
            <person name="Martinez R."/>
            <person name="Fernandez C."/>
        </authorList>
    </citation>
    <scope>NUCLEOTIDE SEQUENCE [LARGE SCALE GENOMIC DNA]</scope>
    <source>
        <strain evidence="9 10">B24</strain>
    </source>
</reference>
<feature type="transmembrane region" description="Helical" evidence="7">
    <location>
        <begin position="194"/>
        <end position="213"/>
    </location>
</feature>
<organism evidence="9 10">
    <name type="scientific">Microbacterium esteraromaticum</name>
    <dbReference type="NCBI Taxonomy" id="57043"/>
    <lineage>
        <taxon>Bacteria</taxon>
        <taxon>Bacillati</taxon>
        <taxon>Actinomycetota</taxon>
        <taxon>Actinomycetes</taxon>
        <taxon>Micrococcales</taxon>
        <taxon>Microbacteriaceae</taxon>
        <taxon>Microbacterium</taxon>
    </lineage>
</organism>
<comment type="similarity">
    <text evidence="7">Belongs to the binding-protein-dependent transport system permease family.</text>
</comment>
<dbReference type="SUPFAM" id="SSF161098">
    <property type="entry name" value="MetI-like"/>
    <property type="match status" value="1"/>
</dbReference>
<gene>
    <name evidence="9" type="ORF">FVO59_07345</name>
</gene>